<dbReference type="Gene3D" id="3.40.50.720">
    <property type="entry name" value="NAD(P)-binding Rossmann-like Domain"/>
    <property type="match status" value="1"/>
</dbReference>
<evidence type="ECO:0000256" key="2">
    <source>
        <dbReference type="ARBA" id="ARBA00023002"/>
    </source>
</evidence>
<dbReference type="AlphaFoldDB" id="A0A7W7CIP5"/>
<dbReference type="PANTHER" id="PTHR24320">
    <property type="entry name" value="RETINOL DEHYDROGENASE"/>
    <property type="match status" value="1"/>
</dbReference>
<dbReference type="PRINTS" id="PR00081">
    <property type="entry name" value="GDHRDH"/>
</dbReference>
<evidence type="ECO:0000313" key="4">
    <source>
        <dbReference type="Proteomes" id="UP000533598"/>
    </source>
</evidence>
<keyword evidence="2" id="KW-0560">Oxidoreductase</keyword>
<protein>
    <submittedName>
        <fullName evidence="3">NAD(P)-dependent dehydrogenase (Short-subunit alcohol dehydrogenase family)</fullName>
    </submittedName>
</protein>
<reference evidence="3 4" key="1">
    <citation type="submission" date="2020-08" db="EMBL/GenBank/DDBJ databases">
        <title>Sequencing the genomes of 1000 actinobacteria strains.</title>
        <authorList>
            <person name="Klenk H.-P."/>
        </authorList>
    </citation>
    <scope>NUCLEOTIDE SEQUENCE [LARGE SCALE GENOMIC DNA]</scope>
    <source>
        <strain evidence="3 4">DSM 44230</strain>
    </source>
</reference>
<dbReference type="EMBL" id="JACHMH010000001">
    <property type="protein sequence ID" value="MBB4680478.1"/>
    <property type="molecule type" value="Genomic_DNA"/>
</dbReference>
<dbReference type="InterPro" id="IPR036291">
    <property type="entry name" value="NAD(P)-bd_dom_sf"/>
</dbReference>
<dbReference type="RefSeq" id="WP_185006324.1">
    <property type="nucleotide sequence ID" value="NZ_BAAAUI010000005.1"/>
</dbReference>
<evidence type="ECO:0000256" key="1">
    <source>
        <dbReference type="ARBA" id="ARBA00006484"/>
    </source>
</evidence>
<proteinExistence type="inferred from homology"/>
<comment type="similarity">
    <text evidence="1">Belongs to the short-chain dehydrogenases/reductases (SDR) family.</text>
</comment>
<dbReference type="Proteomes" id="UP000533598">
    <property type="component" value="Unassembled WGS sequence"/>
</dbReference>
<gene>
    <name evidence="3" type="ORF">HNR67_006596</name>
</gene>
<name>A0A7W7CIP5_9PSEU</name>
<organism evidence="3 4">
    <name type="scientific">Crossiella cryophila</name>
    <dbReference type="NCBI Taxonomy" id="43355"/>
    <lineage>
        <taxon>Bacteria</taxon>
        <taxon>Bacillati</taxon>
        <taxon>Actinomycetota</taxon>
        <taxon>Actinomycetes</taxon>
        <taxon>Pseudonocardiales</taxon>
        <taxon>Pseudonocardiaceae</taxon>
        <taxon>Crossiella</taxon>
    </lineage>
</organism>
<sequence>MRTWTLANMPDQTGRTAVITGATSGLGLAVAHALSARGARVIMAVRNIAKAEALRPQFPGADLAIHKLDTSDLDSVSSFAADLESRGDQVDVLINNAGIGNQPHAVSAQGHELHLATNHLGHFLLTALLLPNLANGKDPRVVTVASFMYKLGHFDFDNLHLTRGYNSGRAYSNSKLANVLFATELDRRLRATNSPVQSMLTHPGIARTPMISSAPGPILSRLTGSIAGLLGRPATQAALPINYAATAPEAPAGQMLSPGKTLRKTQVTQEPLRAKGFTPEAATTLWTHSENLTNAPYPTPQTP</sequence>
<comment type="caution">
    <text evidence="3">The sequence shown here is derived from an EMBL/GenBank/DDBJ whole genome shotgun (WGS) entry which is preliminary data.</text>
</comment>
<keyword evidence="4" id="KW-1185">Reference proteome</keyword>
<dbReference type="SUPFAM" id="SSF51735">
    <property type="entry name" value="NAD(P)-binding Rossmann-fold domains"/>
    <property type="match status" value="1"/>
</dbReference>
<dbReference type="Pfam" id="PF00106">
    <property type="entry name" value="adh_short"/>
    <property type="match status" value="1"/>
</dbReference>
<dbReference type="GO" id="GO:0016491">
    <property type="term" value="F:oxidoreductase activity"/>
    <property type="evidence" value="ECO:0007669"/>
    <property type="project" value="UniProtKB-KW"/>
</dbReference>
<dbReference type="PANTHER" id="PTHR24320:SF148">
    <property type="entry name" value="NAD(P)-BINDING ROSSMANN-FOLD SUPERFAMILY PROTEIN"/>
    <property type="match status" value="1"/>
</dbReference>
<evidence type="ECO:0000313" key="3">
    <source>
        <dbReference type="EMBL" id="MBB4680478.1"/>
    </source>
</evidence>
<accession>A0A7W7CIP5</accession>
<dbReference type="InterPro" id="IPR002347">
    <property type="entry name" value="SDR_fam"/>
</dbReference>